<evidence type="ECO:0000313" key="2">
    <source>
        <dbReference type="EMBL" id="TWT95954.1"/>
    </source>
</evidence>
<feature type="transmembrane region" description="Helical" evidence="1">
    <location>
        <begin position="29"/>
        <end position="51"/>
    </location>
</feature>
<proteinExistence type="predicted"/>
<evidence type="ECO:0000313" key="3">
    <source>
        <dbReference type="Proteomes" id="UP000317421"/>
    </source>
</evidence>
<dbReference type="AlphaFoldDB" id="A0A5C6A7P9"/>
<dbReference type="RefSeq" id="WP_146445752.1">
    <property type="nucleotide sequence ID" value="NZ_SJPR01000004.1"/>
</dbReference>
<keyword evidence="1" id="KW-0472">Membrane</keyword>
<keyword evidence="1" id="KW-0812">Transmembrane</keyword>
<dbReference type="EMBL" id="SJPR01000004">
    <property type="protein sequence ID" value="TWT95954.1"/>
    <property type="molecule type" value="Genomic_DNA"/>
</dbReference>
<protein>
    <submittedName>
        <fullName evidence="2">Uncharacterized protein</fullName>
    </submittedName>
</protein>
<accession>A0A5C6A7P9</accession>
<reference evidence="2 3" key="1">
    <citation type="submission" date="2019-02" db="EMBL/GenBank/DDBJ databases">
        <title>Deep-cultivation of Planctomycetes and their phenomic and genomic characterization uncovers novel biology.</title>
        <authorList>
            <person name="Wiegand S."/>
            <person name="Jogler M."/>
            <person name="Boedeker C."/>
            <person name="Pinto D."/>
            <person name="Vollmers J."/>
            <person name="Rivas-Marin E."/>
            <person name="Kohn T."/>
            <person name="Peeters S.H."/>
            <person name="Heuer A."/>
            <person name="Rast P."/>
            <person name="Oberbeckmann S."/>
            <person name="Bunk B."/>
            <person name="Jeske O."/>
            <person name="Meyerdierks A."/>
            <person name="Storesund J.E."/>
            <person name="Kallscheuer N."/>
            <person name="Luecker S."/>
            <person name="Lage O.M."/>
            <person name="Pohl T."/>
            <person name="Merkel B.J."/>
            <person name="Hornburger P."/>
            <person name="Mueller R.-W."/>
            <person name="Bruemmer F."/>
            <person name="Labrenz M."/>
            <person name="Spormann A.M."/>
            <person name="Op Den Camp H."/>
            <person name="Overmann J."/>
            <person name="Amann R."/>
            <person name="Jetten M.S.M."/>
            <person name="Mascher T."/>
            <person name="Medema M.H."/>
            <person name="Devos D.P."/>
            <person name="Kaster A.-K."/>
            <person name="Ovreas L."/>
            <person name="Rohde M."/>
            <person name="Galperin M.Y."/>
            <person name="Jogler C."/>
        </authorList>
    </citation>
    <scope>NUCLEOTIDE SEQUENCE [LARGE SCALE GENOMIC DNA]</scope>
    <source>
        <strain evidence="2 3">Pla108</strain>
    </source>
</reference>
<comment type="caution">
    <text evidence="2">The sequence shown here is derived from an EMBL/GenBank/DDBJ whole genome shotgun (WGS) entry which is preliminary data.</text>
</comment>
<sequence>MPILLPLAVAVPLFLQAAPTPMLDPPTRAVLLMALLAFVLLGLGLVAGAMLGGRWVRRIGGDELTKPLQLRRSAADRQEPTPAMLRGVHYRVDSDTKVADAAGSETATR</sequence>
<gene>
    <name evidence="2" type="ORF">Pla108_30310</name>
</gene>
<dbReference type="Proteomes" id="UP000317421">
    <property type="component" value="Unassembled WGS sequence"/>
</dbReference>
<name>A0A5C6A7P9_9BACT</name>
<keyword evidence="3" id="KW-1185">Reference proteome</keyword>
<evidence type="ECO:0000256" key="1">
    <source>
        <dbReference type="SAM" id="Phobius"/>
    </source>
</evidence>
<organism evidence="2 3">
    <name type="scientific">Botrimarina colliarenosi</name>
    <dbReference type="NCBI Taxonomy" id="2528001"/>
    <lineage>
        <taxon>Bacteria</taxon>
        <taxon>Pseudomonadati</taxon>
        <taxon>Planctomycetota</taxon>
        <taxon>Planctomycetia</taxon>
        <taxon>Pirellulales</taxon>
        <taxon>Lacipirellulaceae</taxon>
        <taxon>Botrimarina</taxon>
    </lineage>
</organism>
<keyword evidence="1" id="KW-1133">Transmembrane helix</keyword>